<keyword evidence="2" id="KW-1185">Reference proteome</keyword>
<comment type="caution">
    <text evidence="1">The sequence shown here is derived from an EMBL/GenBank/DDBJ whole genome shotgun (WGS) entry which is preliminary data.</text>
</comment>
<dbReference type="EMBL" id="QTSX02002889">
    <property type="protein sequence ID" value="KAJ9073709.1"/>
    <property type="molecule type" value="Genomic_DNA"/>
</dbReference>
<gene>
    <name evidence="1" type="ORF">DSO57_1013312</name>
</gene>
<sequence length="113" mass="13065">MYDILATSTEAYVNQYNLSKADKFFFSQALKKLKVFHQNFTSLSSSPVSDEIILSNEINLNFLSYNARGLCNNNKRQKTMRYFKDKSFDLVCLQETQHPDIFKNTSVMTGKLS</sequence>
<evidence type="ECO:0000313" key="2">
    <source>
        <dbReference type="Proteomes" id="UP001165960"/>
    </source>
</evidence>
<protein>
    <submittedName>
        <fullName evidence="1">Uncharacterized protein</fullName>
    </submittedName>
</protein>
<organism evidence="1 2">
    <name type="scientific">Entomophthora muscae</name>
    <dbReference type="NCBI Taxonomy" id="34485"/>
    <lineage>
        <taxon>Eukaryota</taxon>
        <taxon>Fungi</taxon>
        <taxon>Fungi incertae sedis</taxon>
        <taxon>Zoopagomycota</taxon>
        <taxon>Entomophthoromycotina</taxon>
        <taxon>Entomophthoromycetes</taxon>
        <taxon>Entomophthorales</taxon>
        <taxon>Entomophthoraceae</taxon>
        <taxon>Entomophthora</taxon>
    </lineage>
</organism>
<name>A0ACC2TGK2_9FUNG</name>
<dbReference type="Proteomes" id="UP001165960">
    <property type="component" value="Unassembled WGS sequence"/>
</dbReference>
<reference evidence="1" key="1">
    <citation type="submission" date="2022-04" db="EMBL/GenBank/DDBJ databases">
        <title>Genome of the entomopathogenic fungus Entomophthora muscae.</title>
        <authorList>
            <person name="Elya C."/>
            <person name="Lovett B.R."/>
            <person name="Lee E."/>
            <person name="Macias A.M."/>
            <person name="Hajek A.E."/>
            <person name="De Bivort B.L."/>
            <person name="Kasson M.T."/>
            <person name="De Fine Licht H.H."/>
            <person name="Stajich J.E."/>
        </authorList>
    </citation>
    <scope>NUCLEOTIDE SEQUENCE</scope>
    <source>
        <strain evidence="1">Berkeley</strain>
    </source>
</reference>
<evidence type="ECO:0000313" key="1">
    <source>
        <dbReference type="EMBL" id="KAJ9073709.1"/>
    </source>
</evidence>
<accession>A0ACC2TGK2</accession>
<proteinExistence type="predicted"/>